<keyword evidence="3" id="KW-1185">Reference proteome</keyword>
<dbReference type="Pfam" id="PF03167">
    <property type="entry name" value="UDG"/>
    <property type="match status" value="1"/>
</dbReference>
<reference evidence="2 3" key="1">
    <citation type="submission" date="2024-03" db="EMBL/GenBank/DDBJ databases">
        <title>Novel species of the genus Variovorax.</title>
        <authorList>
            <person name="Liu Q."/>
            <person name="Xin Y.-H."/>
        </authorList>
    </citation>
    <scope>NUCLEOTIDE SEQUENCE [LARGE SCALE GENOMIC DNA]</scope>
    <source>
        <strain evidence="2 3">KACC 18900</strain>
    </source>
</reference>
<name>A0ABU8WQJ8_9BURK</name>
<dbReference type="Proteomes" id="UP001385892">
    <property type="component" value="Unassembled WGS sequence"/>
</dbReference>
<sequence length="220" mass="24415">MQDYLATDPLPQCEPNEHFTTEFAPFLSLPGFFPGAGGFFHGHSKPTRKVLIFGTDFGPLGYQQQLGRTGGEPANNPTIANLAKVLGEANVSLKDCFLTNAVLCMWRTDSTVGNHGIWRSYSRYIEQCATWHQRFIASVKPRGVILMGTPALETTGKLLFPALAEHWANLKTMTQVYAAGKEVYHEPDGPTVLVMPHTSYWHVNGRRHAVAVHQHLKLMG</sequence>
<feature type="domain" description="Uracil-DNA glycosylase-like" evidence="1">
    <location>
        <begin position="43"/>
        <end position="205"/>
    </location>
</feature>
<comment type="caution">
    <text evidence="2">The sequence shown here is derived from an EMBL/GenBank/DDBJ whole genome shotgun (WGS) entry which is preliminary data.</text>
</comment>
<gene>
    <name evidence="2" type="ORF">WKW82_24315</name>
</gene>
<dbReference type="InterPro" id="IPR005122">
    <property type="entry name" value="Uracil-DNA_glycosylase-like"/>
</dbReference>
<proteinExistence type="predicted"/>
<dbReference type="RefSeq" id="WP_340344916.1">
    <property type="nucleotide sequence ID" value="NZ_JBBKZT010000012.1"/>
</dbReference>
<organism evidence="2 3">
    <name type="scientific">Variovorax rhizosphaerae</name>
    <dbReference type="NCBI Taxonomy" id="1836200"/>
    <lineage>
        <taxon>Bacteria</taxon>
        <taxon>Pseudomonadati</taxon>
        <taxon>Pseudomonadota</taxon>
        <taxon>Betaproteobacteria</taxon>
        <taxon>Burkholderiales</taxon>
        <taxon>Comamonadaceae</taxon>
        <taxon>Variovorax</taxon>
    </lineage>
</organism>
<evidence type="ECO:0000259" key="1">
    <source>
        <dbReference type="Pfam" id="PF03167"/>
    </source>
</evidence>
<dbReference type="EMBL" id="JBBKZT010000012">
    <property type="protein sequence ID" value="MEJ8849793.1"/>
    <property type="molecule type" value="Genomic_DNA"/>
</dbReference>
<accession>A0ABU8WQJ8</accession>
<dbReference type="SUPFAM" id="SSF52141">
    <property type="entry name" value="Uracil-DNA glycosylase-like"/>
    <property type="match status" value="1"/>
</dbReference>
<dbReference type="InterPro" id="IPR036895">
    <property type="entry name" value="Uracil-DNA_glycosylase-like_sf"/>
</dbReference>
<protein>
    <submittedName>
        <fullName evidence="2">Uracil-DNA glycosylase family protein</fullName>
    </submittedName>
</protein>
<dbReference type="Gene3D" id="3.40.470.10">
    <property type="entry name" value="Uracil-DNA glycosylase-like domain"/>
    <property type="match status" value="1"/>
</dbReference>
<evidence type="ECO:0000313" key="2">
    <source>
        <dbReference type="EMBL" id="MEJ8849793.1"/>
    </source>
</evidence>
<evidence type="ECO:0000313" key="3">
    <source>
        <dbReference type="Proteomes" id="UP001385892"/>
    </source>
</evidence>